<dbReference type="Proteomes" id="UP000812270">
    <property type="component" value="Unassembled WGS sequence"/>
</dbReference>
<keyword evidence="2" id="KW-1185">Reference proteome</keyword>
<organism evidence="1 2">
    <name type="scientific">Pinibacter aurantiacus</name>
    <dbReference type="NCBI Taxonomy" id="2851599"/>
    <lineage>
        <taxon>Bacteria</taxon>
        <taxon>Pseudomonadati</taxon>
        <taxon>Bacteroidota</taxon>
        <taxon>Chitinophagia</taxon>
        <taxon>Chitinophagales</taxon>
        <taxon>Chitinophagaceae</taxon>
        <taxon>Pinibacter</taxon>
    </lineage>
</organism>
<protein>
    <submittedName>
        <fullName evidence="1">Uncharacterized protein</fullName>
    </submittedName>
</protein>
<dbReference type="AlphaFoldDB" id="A0A9E2S7Q3"/>
<gene>
    <name evidence="1" type="ORF">KTO63_09680</name>
</gene>
<comment type="caution">
    <text evidence="1">The sequence shown here is derived from an EMBL/GenBank/DDBJ whole genome shotgun (WGS) entry which is preliminary data.</text>
</comment>
<evidence type="ECO:0000313" key="1">
    <source>
        <dbReference type="EMBL" id="MBV4357416.1"/>
    </source>
</evidence>
<dbReference type="RefSeq" id="WP_217791061.1">
    <property type="nucleotide sequence ID" value="NZ_JAHSPG010000005.1"/>
</dbReference>
<name>A0A9E2S7Q3_9BACT</name>
<reference evidence="1" key="1">
    <citation type="submission" date="2021-06" db="EMBL/GenBank/DDBJ databases">
        <authorList>
            <person name="Huq M.A."/>
        </authorList>
    </citation>
    <scope>NUCLEOTIDE SEQUENCE</scope>
    <source>
        <strain evidence="1">MAH-26</strain>
    </source>
</reference>
<sequence>MSFIKELLFDKELVATLKTTQVDPDILYMELMNGKITLKEYFAALQTQVPVR</sequence>
<proteinExistence type="predicted"/>
<evidence type="ECO:0000313" key="2">
    <source>
        <dbReference type="Proteomes" id="UP000812270"/>
    </source>
</evidence>
<dbReference type="EMBL" id="JAHSPG010000005">
    <property type="protein sequence ID" value="MBV4357416.1"/>
    <property type="molecule type" value="Genomic_DNA"/>
</dbReference>
<accession>A0A9E2S7Q3</accession>